<evidence type="ECO:0000313" key="2">
    <source>
        <dbReference type="Proteomes" id="UP000485880"/>
    </source>
</evidence>
<dbReference type="EMBL" id="CABFMQ020000001">
    <property type="protein sequence ID" value="VTZ48326.1"/>
    <property type="molecule type" value="Genomic_DNA"/>
</dbReference>
<protein>
    <submittedName>
        <fullName evidence="1">Uncharacterized protein</fullName>
    </submittedName>
</protein>
<keyword evidence="2" id="KW-1185">Reference proteome</keyword>
<proteinExistence type="predicted"/>
<name>A0A8B6M0I8_METTU</name>
<sequence length="327" mass="35771">MLAFPDRLSEDVRVVAVVIAELKLGNIEMHVFTADLVEAADNAALENRPEAFDFLGMYRAYNVLAPRVIDNTMRVLFAKLPVTGPLVGAEQADFVGNGFVHEGFERSGGNIGDNAGDDIALALDRADDWRLARADSTRPAALAALVDMLVFRETANEGFINLDNSTQFYNVFDQRSPDLVAHFPRGFVGTEAHVAHDLKRAHPFLAGQHQVNDAKPLAERLVGVLEDCSREVRKPIAGLWRALVALPAPRAARVLMGVLSAAARATNAVRPAARNEIGAASVFVRKHFLELGNAHLVDWLGHRAVPSVYKKACIVLEQSQVRDNRPF</sequence>
<dbReference type="Proteomes" id="UP000485880">
    <property type="component" value="Unassembled WGS sequence"/>
</dbReference>
<comment type="caution">
    <text evidence="1">The sequence shown here is derived from an EMBL/GenBank/DDBJ whole genome shotgun (WGS) entry which is preliminary data.</text>
</comment>
<reference evidence="1 2" key="1">
    <citation type="submission" date="2019-05" db="EMBL/GenBank/DDBJ databases">
        <authorList>
            <person name="Farhan Ul Haque M."/>
        </authorList>
    </citation>
    <scope>NUCLEOTIDE SEQUENCE [LARGE SCALE GENOMIC DNA]</scope>
    <source>
        <strain evidence="1">2</strain>
    </source>
</reference>
<evidence type="ECO:0000313" key="1">
    <source>
        <dbReference type="EMBL" id="VTZ48326.1"/>
    </source>
</evidence>
<accession>A0A8B6M0I8</accession>
<organism evidence="1 2">
    <name type="scientific">Methylocella tundrae</name>
    <dbReference type="NCBI Taxonomy" id="227605"/>
    <lineage>
        <taxon>Bacteria</taxon>
        <taxon>Pseudomonadati</taxon>
        <taxon>Pseudomonadota</taxon>
        <taxon>Alphaproteobacteria</taxon>
        <taxon>Hyphomicrobiales</taxon>
        <taxon>Beijerinckiaceae</taxon>
        <taxon>Methylocella</taxon>
    </lineage>
</organism>
<dbReference type="AlphaFoldDB" id="A0A8B6M0I8"/>
<gene>
    <name evidence="1" type="ORF">MPC4_10276</name>
</gene>